<name>A0A2T9YQH5_9FUNG</name>
<dbReference type="InterPro" id="IPR001138">
    <property type="entry name" value="Zn2Cys6_DnaBD"/>
</dbReference>
<reference evidence="7 8" key="1">
    <citation type="journal article" date="2018" name="MBio">
        <title>Comparative Genomics Reveals the Core Gene Toolbox for the Fungus-Insect Symbiosis.</title>
        <authorList>
            <person name="Wang Y."/>
            <person name="Stata M."/>
            <person name="Wang W."/>
            <person name="Stajich J.E."/>
            <person name="White M.M."/>
            <person name="Moncalvo J.M."/>
        </authorList>
    </citation>
    <scope>NUCLEOTIDE SEQUENCE [LARGE SCALE GENOMIC DNA]</scope>
    <source>
        <strain evidence="7 8">SC-DP-2</strain>
    </source>
</reference>
<evidence type="ECO:0000313" key="8">
    <source>
        <dbReference type="Proteomes" id="UP000245609"/>
    </source>
</evidence>
<evidence type="ECO:0000256" key="1">
    <source>
        <dbReference type="ARBA" id="ARBA00004123"/>
    </source>
</evidence>
<comment type="caution">
    <text evidence="7">The sequence shown here is derived from an EMBL/GenBank/DDBJ whole genome shotgun (WGS) entry which is preliminary data.</text>
</comment>
<sequence>MSTSKLVVPLVTFSTPQEKRKHREDNITFSPTPITYDYAFLHKISALQLFGNILFSCTVCRRKKKKCNGQRPNCSSCIKHNVACNYTVSYSDSINQKDIDLINDKIERINVAIDYLEHILSPSSHAFESLSSELIISNPPVTIQKFINRTIPELLSKKSLNSRLSNQTISILKNISSNLNILSSLSSSSFIELGYHKIDKFYLLKMMENVGNSSSALSFVFRFSFIRNQILSGTISKAFVAGFLAYTSKFIEDSAVFKSNSSFSGSYYIKMVFDLLCQDMENTSVFTCLASAFVGVYHFFIGNFSQALNFLELAIKDSRVLGLSKLDFSETNYKENTPEWEELEFKRRVWWVIYVCIVYCGLGSNRNITIDDDYICVKLPKNDIYYRDGTTDTPIDSFYQNLALKSPGQPIADCACFYIRAIRVINQISNFINRRHLKRNSDSVQSLETINFLDSCISKIKSEYISSLGKMPQDVLEDDTSIESPLDYDEICKYPLSINCYFIFKFARLLLYRSEIVHYSLDKESMIRVRKAKAICINSALQFTNQIDWILLHLSTEYFIENLPYLSFNVGMVLCNALELTDHPLHKKIQSGYETVRKIIKYYMKYRPVVCKYDKALNFIQDSIQKVKTTNEPYLKQFKELELAALTPMDLNPWVVPTGSSLSTEPCCHFNHNFPILKHTLLPYWANYPALLKSRFIKSGINKKNKISKSEFSQF</sequence>
<dbReference type="InterPro" id="IPR007219">
    <property type="entry name" value="XnlR_reg_dom"/>
</dbReference>
<keyword evidence="5" id="KW-0539">Nucleus</keyword>
<evidence type="ECO:0000256" key="2">
    <source>
        <dbReference type="ARBA" id="ARBA00022723"/>
    </source>
</evidence>
<dbReference type="STRING" id="133381.A0A2T9YQH5"/>
<accession>A0A2T9YQH5</accession>
<dbReference type="PANTHER" id="PTHR47338">
    <property type="entry name" value="ZN(II)2CYS6 TRANSCRIPTION FACTOR (EUROFUNG)-RELATED"/>
    <property type="match status" value="1"/>
</dbReference>
<evidence type="ECO:0000313" key="7">
    <source>
        <dbReference type="EMBL" id="PVU94603.1"/>
    </source>
</evidence>
<keyword evidence="2" id="KW-0479">Metal-binding</keyword>
<dbReference type="Gene3D" id="4.10.240.10">
    <property type="entry name" value="Zn(2)-C6 fungal-type DNA-binding domain"/>
    <property type="match status" value="1"/>
</dbReference>
<dbReference type="PROSITE" id="PS00463">
    <property type="entry name" value="ZN2_CY6_FUNGAL_1"/>
    <property type="match status" value="1"/>
</dbReference>
<keyword evidence="8" id="KW-1185">Reference proteome</keyword>
<proteinExistence type="predicted"/>
<dbReference type="Pfam" id="PF00172">
    <property type="entry name" value="Zn_clus"/>
    <property type="match status" value="1"/>
</dbReference>
<dbReference type="PROSITE" id="PS50048">
    <property type="entry name" value="ZN2_CY6_FUNGAL_2"/>
    <property type="match status" value="1"/>
</dbReference>
<protein>
    <recommendedName>
        <fullName evidence="6">Zn(2)-C6 fungal-type domain-containing protein</fullName>
    </recommendedName>
</protein>
<keyword evidence="4" id="KW-0804">Transcription</keyword>
<dbReference type="GO" id="GO:0003677">
    <property type="term" value="F:DNA binding"/>
    <property type="evidence" value="ECO:0007669"/>
    <property type="project" value="InterPro"/>
</dbReference>
<dbReference type="GO" id="GO:0008270">
    <property type="term" value="F:zinc ion binding"/>
    <property type="evidence" value="ECO:0007669"/>
    <property type="project" value="InterPro"/>
</dbReference>
<dbReference type="GO" id="GO:0005634">
    <property type="term" value="C:nucleus"/>
    <property type="evidence" value="ECO:0007669"/>
    <property type="project" value="UniProtKB-SubCell"/>
</dbReference>
<gene>
    <name evidence="7" type="ORF">BB560_005924</name>
</gene>
<evidence type="ECO:0000256" key="5">
    <source>
        <dbReference type="ARBA" id="ARBA00023242"/>
    </source>
</evidence>
<dbReference type="Proteomes" id="UP000245609">
    <property type="component" value="Unassembled WGS sequence"/>
</dbReference>
<dbReference type="CDD" id="cd00067">
    <property type="entry name" value="GAL4"/>
    <property type="match status" value="1"/>
</dbReference>
<evidence type="ECO:0000259" key="6">
    <source>
        <dbReference type="PROSITE" id="PS50048"/>
    </source>
</evidence>
<keyword evidence="3" id="KW-0805">Transcription regulation</keyword>
<dbReference type="InterPro" id="IPR050815">
    <property type="entry name" value="TF_fung"/>
</dbReference>
<dbReference type="OrthoDB" id="5600212at2759"/>
<dbReference type="PANTHER" id="PTHR47338:SF5">
    <property type="entry name" value="ZN(II)2CYS6 TRANSCRIPTION FACTOR (EUROFUNG)"/>
    <property type="match status" value="1"/>
</dbReference>
<dbReference type="SMART" id="SM00066">
    <property type="entry name" value="GAL4"/>
    <property type="match status" value="1"/>
</dbReference>
<dbReference type="CDD" id="cd12148">
    <property type="entry name" value="fungal_TF_MHR"/>
    <property type="match status" value="1"/>
</dbReference>
<comment type="subcellular location">
    <subcellularLocation>
        <location evidence="1">Nucleus</location>
    </subcellularLocation>
</comment>
<evidence type="ECO:0000256" key="4">
    <source>
        <dbReference type="ARBA" id="ARBA00023163"/>
    </source>
</evidence>
<dbReference type="GO" id="GO:0000981">
    <property type="term" value="F:DNA-binding transcription factor activity, RNA polymerase II-specific"/>
    <property type="evidence" value="ECO:0007669"/>
    <property type="project" value="InterPro"/>
</dbReference>
<dbReference type="GO" id="GO:0006351">
    <property type="term" value="P:DNA-templated transcription"/>
    <property type="evidence" value="ECO:0007669"/>
    <property type="project" value="InterPro"/>
</dbReference>
<dbReference type="Pfam" id="PF04082">
    <property type="entry name" value="Fungal_trans"/>
    <property type="match status" value="1"/>
</dbReference>
<organism evidence="7 8">
    <name type="scientific">Smittium megazygosporum</name>
    <dbReference type="NCBI Taxonomy" id="133381"/>
    <lineage>
        <taxon>Eukaryota</taxon>
        <taxon>Fungi</taxon>
        <taxon>Fungi incertae sedis</taxon>
        <taxon>Zoopagomycota</taxon>
        <taxon>Kickxellomycotina</taxon>
        <taxon>Harpellomycetes</taxon>
        <taxon>Harpellales</taxon>
        <taxon>Legeriomycetaceae</taxon>
        <taxon>Smittium</taxon>
    </lineage>
</organism>
<dbReference type="SUPFAM" id="SSF57701">
    <property type="entry name" value="Zn2/Cys6 DNA-binding domain"/>
    <property type="match status" value="1"/>
</dbReference>
<evidence type="ECO:0000256" key="3">
    <source>
        <dbReference type="ARBA" id="ARBA00023015"/>
    </source>
</evidence>
<dbReference type="EMBL" id="MBFS01002623">
    <property type="protein sequence ID" value="PVU94603.1"/>
    <property type="molecule type" value="Genomic_DNA"/>
</dbReference>
<dbReference type="InterPro" id="IPR036864">
    <property type="entry name" value="Zn2-C6_fun-type_DNA-bd_sf"/>
</dbReference>
<dbReference type="AlphaFoldDB" id="A0A2T9YQH5"/>
<feature type="domain" description="Zn(2)-C6 fungal-type" evidence="6">
    <location>
        <begin position="56"/>
        <end position="86"/>
    </location>
</feature>